<feature type="compositionally biased region" description="Basic and acidic residues" evidence="1">
    <location>
        <begin position="71"/>
        <end position="81"/>
    </location>
</feature>
<reference evidence="3" key="1">
    <citation type="journal article" date="2019" name="Int. J. Syst. Evol. Microbiol.">
        <title>The Global Catalogue of Microorganisms (GCM) 10K type strain sequencing project: providing services to taxonomists for standard genome sequencing and annotation.</title>
        <authorList>
            <consortium name="The Broad Institute Genomics Platform"/>
            <consortium name="The Broad Institute Genome Sequencing Center for Infectious Disease"/>
            <person name="Wu L."/>
            <person name="Ma J."/>
        </authorList>
    </citation>
    <scope>NUCLEOTIDE SEQUENCE [LARGE SCALE GENOMIC DNA]</scope>
    <source>
        <strain evidence="3">JCM 17316</strain>
    </source>
</reference>
<feature type="compositionally biased region" description="Low complexity" evidence="1">
    <location>
        <begin position="20"/>
        <end position="54"/>
    </location>
</feature>
<protein>
    <submittedName>
        <fullName evidence="2">Uncharacterized protein</fullName>
    </submittedName>
</protein>
<organism evidence="2 3">
    <name type="scientific">Actinomadura keratinilytica</name>
    <dbReference type="NCBI Taxonomy" id="547461"/>
    <lineage>
        <taxon>Bacteria</taxon>
        <taxon>Bacillati</taxon>
        <taxon>Actinomycetota</taxon>
        <taxon>Actinomycetes</taxon>
        <taxon>Streptosporangiales</taxon>
        <taxon>Thermomonosporaceae</taxon>
        <taxon>Actinomadura</taxon>
    </lineage>
</organism>
<sequence>MFYFGGGAADGGTSRPPRAPAGTAGPRRTAGRTPPALRATRIPTPPESTESAPPVTKPNDVRYVGSRTFRRMMEGGGRRDLAPGPPLERVRVPVPRNREPTGK</sequence>
<name>A0ABP7XX26_9ACTN</name>
<evidence type="ECO:0000313" key="3">
    <source>
        <dbReference type="Proteomes" id="UP001500266"/>
    </source>
</evidence>
<feature type="compositionally biased region" description="Gly residues" evidence="1">
    <location>
        <begin position="1"/>
        <end position="10"/>
    </location>
</feature>
<accession>A0ABP7XX26</accession>
<comment type="caution">
    <text evidence="2">The sequence shown here is derived from an EMBL/GenBank/DDBJ whole genome shotgun (WGS) entry which is preliminary data.</text>
</comment>
<evidence type="ECO:0000313" key="2">
    <source>
        <dbReference type="EMBL" id="GAA4127371.1"/>
    </source>
</evidence>
<gene>
    <name evidence="2" type="ORF">GCM10022416_01990</name>
</gene>
<evidence type="ECO:0000256" key="1">
    <source>
        <dbReference type="SAM" id="MobiDB-lite"/>
    </source>
</evidence>
<feature type="compositionally biased region" description="Basic and acidic residues" evidence="1">
    <location>
        <begin position="88"/>
        <end position="103"/>
    </location>
</feature>
<keyword evidence="3" id="KW-1185">Reference proteome</keyword>
<feature type="region of interest" description="Disordered" evidence="1">
    <location>
        <begin position="1"/>
        <end position="103"/>
    </location>
</feature>
<dbReference type="Proteomes" id="UP001500266">
    <property type="component" value="Unassembled WGS sequence"/>
</dbReference>
<dbReference type="EMBL" id="BAABDO010000002">
    <property type="protein sequence ID" value="GAA4127371.1"/>
    <property type="molecule type" value="Genomic_DNA"/>
</dbReference>
<proteinExistence type="predicted"/>